<dbReference type="OrthoDB" id="679512at2"/>
<dbReference type="Proteomes" id="UP000315971">
    <property type="component" value="Unassembled WGS sequence"/>
</dbReference>
<evidence type="ECO:0000313" key="2">
    <source>
        <dbReference type="Proteomes" id="UP000315971"/>
    </source>
</evidence>
<dbReference type="PANTHER" id="PTHR35532:SF5">
    <property type="entry name" value="CARBOHYDRATE-BINDING DOMAIN-CONTAINING PROTEIN"/>
    <property type="match status" value="1"/>
</dbReference>
<evidence type="ECO:0000313" key="1">
    <source>
        <dbReference type="EMBL" id="SMO72364.1"/>
    </source>
</evidence>
<name>A0A521DKW0_9SPHI</name>
<dbReference type="AlphaFoldDB" id="A0A521DKW0"/>
<evidence type="ECO:0008006" key="3">
    <source>
        <dbReference type="Google" id="ProtNLM"/>
    </source>
</evidence>
<dbReference type="PANTHER" id="PTHR35532">
    <property type="entry name" value="SIMILAR TO POLYHYDROXYALKANOATE DEPOLYMERASE"/>
    <property type="match status" value="1"/>
</dbReference>
<dbReference type="EMBL" id="FXSZ01000007">
    <property type="protein sequence ID" value="SMO72364.1"/>
    <property type="molecule type" value="Genomic_DNA"/>
</dbReference>
<dbReference type="SUPFAM" id="SSF54001">
    <property type="entry name" value="Cysteine proteinases"/>
    <property type="match status" value="1"/>
</dbReference>
<reference evidence="1 2" key="1">
    <citation type="submission" date="2017-05" db="EMBL/GenBank/DDBJ databases">
        <authorList>
            <person name="Varghese N."/>
            <person name="Submissions S."/>
        </authorList>
    </citation>
    <scope>NUCLEOTIDE SEQUENCE [LARGE SCALE GENOMIC DNA]</scope>
    <source>
        <strain evidence="1 2">DSM 21342</strain>
    </source>
</reference>
<sequence length="661" mass="75604">MKRLSILFILTSLTIATHGQDKPLSNKQKFDIALKFAGDNAVELNKVIEYYSKSKKDSLKLKAAYFLIGNMTGHFSYTGNKSKAVDAYINNIAETKKTTTEKFNSSYLRKFDRVWDSLKVDSKNYKPLTNNAFDAKVITAELLIENIDYAFKAWELPWSKHLKFDEFCLYVLPYRFYNEPLESWRPIFMKKFSWLKDSMGKSDDPIKACEMVNKELKKIFVYNANLHEYPAALGPNNLLKGMMGKCLDQAGIANFAMRAMGIPVVLEQITHWANRSMGHDFGSVLGKDGKFIAFSGAEYNPYKFKISDIAPKIYRNLYSIQDEAYLADDVNSGALTPNLERFILDVTNQHIKVSDIKISLDPGQIPANADVYLCVFDNRNWQPVYKGILKNNEAIFKDMGLGAVYLPVIFNENGVQRPISAPIRLDNKKNIQILQASKETEAVILTRKYPLSSAKMGWIYLMANGVFEGANSSDFSDAEKLYSIPEPVNPKVKQIKTNNSHTFRYLRYLFPEYGYGSLAEISFYNKIQDSKPLMGKLISSAEVQPSDLKIAFDGNLNNYIYTQNLGDYNNEWIGLDLGKSIEITDVGYIPRNDGNAIRANMNYELFYWNDKWISLGPGLFNVDEELEYKEVPKGALFLLRNLTEGKEERIFTYENNNQVWW</sequence>
<dbReference type="InterPro" id="IPR008979">
    <property type="entry name" value="Galactose-bd-like_sf"/>
</dbReference>
<protein>
    <recommendedName>
        <fullName evidence="3">Peptide-N(4)-(N-acetyl-beta-glucosaminyl)asparagine amidase</fullName>
    </recommendedName>
</protein>
<dbReference type="Gene3D" id="2.60.120.260">
    <property type="entry name" value="Galactose-binding domain-like"/>
    <property type="match status" value="2"/>
</dbReference>
<dbReference type="SUPFAM" id="SSF49785">
    <property type="entry name" value="Galactose-binding domain-like"/>
    <property type="match status" value="1"/>
</dbReference>
<proteinExistence type="predicted"/>
<dbReference type="RefSeq" id="WP_142604294.1">
    <property type="nucleotide sequence ID" value="NZ_FXSZ01000007.1"/>
</dbReference>
<keyword evidence="2" id="KW-1185">Reference proteome</keyword>
<gene>
    <name evidence="1" type="ORF">SAMN06265350_107109</name>
</gene>
<dbReference type="InterPro" id="IPR038765">
    <property type="entry name" value="Papain-like_cys_pep_sf"/>
</dbReference>
<organism evidence="1 2">
    <name type="scientific">Solitalea koreensis</name>
    <dbReference type="NCBI Taxonomy" id="543615"/>
    <lineage>
        <taxon>Bacteria</taxon>
        <taxon>Pseudomonadati</taxon>
        <taxon>Bacteroidota</taxon>
        <taxon>Sphingobacteriia</taxon>
        <taxon>Sphingobacteriales</taxon>
        <taxon>Sphingobacteriaceae</taxon>
        <taxon>Solitalea</taxon>
    </lineage>
</organism>
<accession>A0A521DKW0</accession>